<accession>A0A2P2JUJ2</accession>
<organism evidence="1">
    <name type="scientific">Rhizophora mucronata</name>
    <name type="common">Asiatic mangrove</name>
    <dbReference type="NCBI Taxonomy" id="61149"/>
    <lineage>
        <taxon>Eukaryota</taxon>
        <taxon>Viridiplantae</taxon>
        <taxon>Streptophyta</taxon>
        <taxon>Embryophyta</taxon>
        <taxon>Tracheophyta</taxon>
        <taxon>Spermatophyta</taxon>
        <taxon>Magnoliopsida</taxon>
        <taxon>eudicotyledons</taxon>
        <taxon>Gunneridae</taxon>
        <taxon>Pentapetalae</taxon>
        <taxon>rosids</taxon>
        <taxon>fabids</taxon>
        <taxon>Malpighiales</taxon>
        <taxon>Rhizophoraceae</taxon>
        <taxon>Rhizophora</taxon>
    </lineage>
</organism>
<proteinExistence type="predicted"/>
<dbReference type="AlphaFoldDB" id="A0A2P2JUJ2"/>
<evidence type="ECO:0000313" key="1">
    <source>
        <dbReference type="EMBL" id="MBW97122.1"/>
    </source>
</evidence>
<sequence>MFTSFPWLEKKSTPRVPL</sequence>
<dbReference type="EMBL" id="GGEC01016639">
    <property type="protein sequence ID" value="MBW97122.1"/>
    <property type="molecule type" value="Transcribed_RNA"/>
</dbReference>
<reference evidence="1" key="1">
    <citation type="submission" date="2018-02" db="EMBL/GenBank/DDBJ databases">
        <title>Rhizophora mucronata_Transcriptome.</title>
        <authorList>
            <person name="Meera S.P."/>
            <person name="Sreeshan A."/>
            <person name="Augustine A."/>
        </authorList>
    </citation>
    <scope>NUCLEOTIDE SEQUENCE</scope>
    <source>
        <tissue evidence="1">Leaf</tissue>
    </source>
</reference>
<protein>
    <submittedName>
        <fullName evidence="1">Uncharacterized protein</fullName>
    </submittedName>
</protein>
<name>A0A2P2JUJ2_RHIMU</name>